<name>A0A848CGU4_9BACT</name>
<dbReference type="Proteomes" id="UP000522333">
    <property type="component" value="Unassembled WGS sequence"/>
</dbReference>
<organism evidence="3 4">
    <name type="scientific">Desulfovibrio piger</name>
    <dbReference type="NCBI Taxonomy" id="901"/>
    <lineage>
        <taxon>Bacteria</taxon>
        <taxon>Pseudomonadati</taxon>
        <taxon>Thermodesulfobacteriota</taxon>
        <taxon>Desulfovibrionia</taxon>
        <taxon>Desulfovibrionales</taxon>
        <taxon>Desulfovibrionaceae</taxon>
        <taxon>Desulfovibrio</taxon>
    </lineage>
</organism>
<comment type="caution">
    <text evidence="3">The sequence shown here is derived from an EMBL/GenBank/DDBJ whole genome shotgun (WGS) entry which is preliminary data.</text>
</comment>
<evidence type="ECO:0000313" key="4">
    <source>
        <dbReference type="Proteomes" id="UP000522333"/>
    </source>
</evidence>
<sequence length="265" mass="29848">MKTSLIIITALLLVPVQTISGTVYCTNCSDKFMQAIEKATSLEQLKTLVKEYDEAIQQTAAQLQMVQQNIEQYTNMVQNTVALPKEMIRKISAEMSKFGKITGALSTMRNDVVGLGNVFDELYSAQSELKDLARMPRNMLQGGMTTYHTSWDNWSRRVDDSTKATFQLSGKQLKDLEESGELEAYINELLSTPDGQQKALMAGNQLAALQIQEARQLRELLATKIQSDLASRQKIEKEEQMRQELHRYMLEGVGKIGTTSRPDPF</sequence>
<accession>A0A848CGU4</accession>
<keyword evidence="1" id="KW-0175">Coiled coil</keyword>
<dbReference type="RefSeq" id="WP_168935474.1">
    <property type="nucleotide sequence ID" value="NZ_JABAFY010000016.1"/>
</dbReference>
<keyword evidence="2" id="KW-0732">Signal</keyword>
<evidence type="ECO:0000256" key="2">
    <source>
        <dbReference type="SAM" id="SignalP"/>
    </source>
</evidence>
<protein>
    <submittedName>
        <fullName evidence="3">P-type conjugative transfer protein TrbJ</fullName>
    </submittedName>
</protein>
<evidence type="ECO:0000256" key="1">
    <source>
        <dbReference type="SAM" id="Coils"/>
    </source>
</evidence>
<gene>
    <name evidence="3" type="primary">trbJ</name>
    <name evidence="3" type="ORF">HF854_05965</name>
</gene>
<dbReference type="InterPro" id="IPR014147">
    <property type="entry name" value="T4SS_TrbJ"/>
</dbReference>
<dbReference type="EMBL" id="JABAFY010000016">
    <property type="protein sequence ID" value="NME52079.1"/>
    <property type="molecule type" value="Genomic_DNA"/>
</dbReference>
<proteinExistence type="predicted"/>
<feature type="signal peptide" evidence="2">
    <location>
        <begin position="1"/>
        <end position="20"/>
    </location>
</feature>
<dbReference type="NCBIfam" id="TIGR02780">
    <property type="entry name" value="TrbJ_Ti"/>
    <property type="match status" value="1"/>
</dbReference>
<feature type="chain" id="PRO_5032721460" evidence="2">
    <location>
        <begin position="21"/>
        <end position="265"/>
    </location>
</feature>
<evidence type="ECO:0000313" key="3">
    <source>
        <dbReference type="EMBL" id="NME52079.1"/>
    </source>
</evidence>
<reference evidence="3 4" key="1">
    <citation type="submission" date="2020-04" db="EMBL/GenBank/DDBJ databases">
        <authorList>
            <person name="Hitch T.C.A."/>
            <person name="Wylensek D."/>
            <person name="Clavel T."/>
        </authorList>
    </citation>
    <scope>NUCLEOTIDE SEQUENCE [LARGE SCALE GENOMIC DNA]</scope>
    <source>
        <strain evidence="3 4">PG-251-APC-1</strain>
    </source>
</reference>
<dbReference type="AlphaFoldDB" id="A0A848CGU4"/>
<feature type="coiled-coil region" evidence="1">
    <location>
        <begin position="42"/>
        <end position="76"/>
    </location>
</feature>